<feature type="compositionally biased region" description="Low complexity" evidence="1">
    <location>
        <begin position="173"/>
        <end position="184"/>
    </location>
</feature>
<dbReference type="GeneID" id="55611846"/>
<name>A0A386KMM1_9CAUD</name>
<sequence length="223" mass="22502">MSENDETVVNTAIVDTSPGAIVAATFEKPEPLKRQWFLYAAAAILLVATVILGSAFITNLTDRNNRLNNVIVSQQDSLHEKDEQIEELTATSQALYDQLLLAGETPDEPRPPDVVTGPAGDRGATGETGETGPPGPAGPVGPPGSQGEPGVAGSSGNQGEPGATGPSGPAGPAGPQGEPGSPGATGPAGQSAFPFTFTFTYLGIPYTCTVTDNTTAAACSITP</sequence>
<evidence type="ECO:0000256" key="1">
    <source>
        <dbReference type="SAM" id="MobiDB-lite"/>
    </source>
</evidence>
<keyword evidence="2" id="KW-0812">Transmembrane</keyword>
<dbReference type="KEGG" id="vg:55611846"/>
<protein>
    <recommendedName>
        <fullName evidence="5">Minor tail protein</fullName>
    </recommendedName>
</protein>
<dbReference type="Pfam" id="PF01391">
    <property type="entry name" value="Collagen"/>
    <property type="match status" value="1"/>
</dbReference>
<dbReference type="RefSeq" id="YP_009841655.1">
    <property type="nucleotide sequence ID" value="NC_048733.1"/>
</dbReference>
<keyword evidence="2" id="KW-0472">Membrane</keyword>
<dbReference type="PANTHER" id="PTHR24637:SF421">
    <property type="entry name" value="CUTICLE COLLAGEN DPY-2"/>
    <property type="match status" value="1"/>
</dbReference>
<dbReference type="Proteomes" id="UP000267142">
    <property type="component" value="Segment"/>
</dbReference>
<keyword evidence="4" id="KW-1185">Reference proteome</keyword>
<gene>
    <name evidence="3" type="primary">36</name>
    <name evidence="3" type="ORF">SEA_BURRO_36</name>
</gene>
<evidence type="ECO:0008006" key="5">
    <source>
        <dbReference type="Google" id="ProtNLM"/>
    </source>
</evidence>
<reference evidence="3 4" key="1">
    <citation type="submission" date="2018-08" db="EMBL/GenBank/DDBJ databases">
        <authorList>
            <person name="Solberg C.E."/>
            <person name="Bonilla J.A."/>
            <person name="Klyczek K."/>
            <person name="Garlena R.A."/>
            <person name="Russell D.A."/>
            <person name="Pope W.H."/>
            <person name="Jacobs-Sera D."/>
            <person name="Hatfull G.F."/>
        </authorList>
    </citation>
    <scope>NUCLEOTIDE SEQUENCE [LARGE SCALE GENOMIC DNA]</scope>
</reference>
<dbReference type="EMBL" id="MH825698">
    <property type="protein sequence ID" value="AYD86179.1"/>
    <property type="molecule type" value="Genomic_DNA"/>
</dbReference>
<evidence type="ECO:0000256" key="2">
    <source>
        <dbReference type="SAM" id="Phobius"/>
    </source>
</evidence>
<accession>A0A386KMM1</accession>
<feature type="compositionally biased region" description="Pro residues" evidence="1">
    <location>
        <begin position="133"/>
        <end position="142"/>
    </location>
</feature>
<dbReference type="InterPro" id="IPR008160">
    <property type="entry name" value="Collagen"/>
</dbReference>
<keyword evidence="2" id="KW-1133">Transmembrane helix</keyword>
<organism evidence="3 4">
    <name type="scientific">Microbacterium phage Burro</name>
    <dbReference type="NCBI Taxonomy" id="2315703"/>
    <lineage>
        <taxon>Viruses</taxon>
        <taxon>Duplodnaviria</taxon>
        <taxon>Heunggongvirae</taxon>
        <taxon>Uroviricota</taxon>
        <taxon>Caudoviricetes</taxon>
        <taxon>Burrovirus</taxon>
        <taxon>Burrovirus burro</taxon>
    </lineage>
</organism>
<proteinExistence type="predicted"/>
<evidence type="ECO:0000313" key="4">
    <source>
        <dbReference type="Proteomes" id="UP000267142"/>
    </source>
</evidence>
<dbReference type="PANTHER" id="PTHR24637">
    <property type="entry name" value="COLLAGEN"/>
    <property type="match status" value="1"/>
</dbReference>
<feature type="transmembrane region" description="Helical" evidence="2">
    <location>
        <begin position="36"/>
        <end position="57"/>
    </location>
</feature>
<evidence type="ECO:0000313" key="3">
    <source>
        <dbReference type="EMBL" id="AYD86179.1"/>
    </source>
</evidence>
<feature type="region of interest" description="Disordered" evidence="1">
    <location>
        <begin position="103"/>
        <end position="189"/>
    </location>
</feature>